<dbReference type="AlphaFoldDB" id="A0AA39KWG9"/>
<protein>
    <submittedName>
        <fullName evidence="2">Uncharacterized protein</fullName>
    </submittedName>
</protein>
<keyword evidence="1" id="KW-1133">Transmembrane helix</keyword>
<accession>A0AA39KWG9</accession>
<name>A0AA39KWG9_9HYME</name>
<reference evidence="2" key="2">
    <citation type="submission" date="2023-03" db="EMBL/GenBank/DDBJ databases">
        <authorList>
            <person name="Inwood S.N."/>
            <person name="Skelly J.G."/>
            <person name="Guhlin J."/>
            <person name="Harrop T.W.R."/>
            <person name="Goldson S.G."/>
            <person name="Dearden P.K."/>
        </authorList>
    </citation>
    <scope>NUCLEOTIDE SEQUENCE</scope>
    <source>
        <strain evidence="2">Irish</strain>
        <tissue evidence="2">Whole body</tissue>
    </source>
</reference>
<keyword evidence="1" id="KW-0472">Membrane</keyword>
<sequence length="144" mass="15967">EKIDGAFLSAMMLIICQQAILILIQNLFADSQAVRANDNGFIVDPSGLCRSRQLAGADKRTQCDRDNCFNARRIVGCNYIPVGGRGPGVYNTPVYMRLMTETNWGMSRKNSSYPTRPDFATVDVSTECGQPCVVRGLMLPERKQ</sequence>
<feature type="transmembrane region" description="Helical" evidence="1">
    <location>
        <begin position="6"/>
        <end position="28"/>
    </location>
</feature>
<evidence type="ECO:0000313" key="3">
    <source>
        <dbReference type="Proteomes" id="UP001168990"/>
    </source>
</evidence>
<feature type="non-terminal residue" evidence="2">
    <location>
        <position position="1"/>
    </location>
</feature>
<evidence type="ECO:0000256" key="1">
    <source>
        <dbReference type="SAM" id="Phobius"/>
    </source>
</evidence>
<dbReference type="Proteomes" id="UP001168990">
    <property type="component" value="Unassembled WGS sequence"/>
</dbReference>
<evidence type="ECO:0000313" key="2">
    <source>
        <dbReference type="EMBL" id="KAK0176498.1"/>
    </source>
</evidence>
<reference evidence="2" key="1">
    <citation type="journal article" date="2023" name="bioRxiv">
        <title>Scaffold-level genome assemblies of two parasitoid biocontrol wasps reveal the parthenogenesis mechanism and an associated novel virus.</title>
        <authorList>
            <person name="Inwood S."/>
            <person name="Skelly J."/>
            <person name="Guhlin J."/>
            <person name="Harrop T."/>
            <person name="Goldson S."/>
            <person name="Dearden P."/>
        </authorList>
    </citation>
    <scope>NUCLEOTIDE SEQUENCE</scope>
    <source>
        <strain evidence="2">Irish</strain>
        <tissue evidence="2">Whole body</tissue>
    </source>
</reference>
<dbReference type="EMBL" id="JAQQBS010000001">
    <property type="protein sequence ID" value="KAK0176498.1"/>
    <property type="molecule type" value="Genomic_DNA"/>
</dbReference>
<organism evidence="2 3">
    <name type="scientific">Microctonus aethiopoides</name>
    <dbReference type="NCBI Taxonomy" id="144406"/>
    <lineage>
        <taxon>Eukaryota</taxon>
        <taxon>Metazoa</taxon>
        <taxon>Ecdysozoa</taxon>
        <taxon>Arthropoda</taxon>
        <taxon>Hexapoda</taxon>
        <taxon>Insecta</taxon>
        <taxon>Pterygota</taxon>
        <taxon>Neoptera</taxon>
        <taxon>Endopterygota</taxon>
        <taxon>Hymenoptera</taxon>
        <taxon>Apocrita</taxon>
        <taxon>Ichneumonoidea</taxon>
        <taxon>Braconidae</taxon>
        <taxon>Euphorinae</taxon>
        <taxon>Microctonus</taxon>
    </lineage>
</organism>
<keyword evidence="1" id="KW-0812">Transmembrane</keyword>
<gene>
    <name evidence="2" type="ORF">PV328_000629</name>
</gene>
<proteinExistence type="predicted"/>
<comment type="caution">
    <text evidence="2">The sequence shown here is derived from an EMBL/GenBank/DDBJ whole genome shotgun (WGS) entry which is preliminary data.</text>
</comment>
<keyword evidence="3" id="KW-1185">Reference proteome</keyword>